<protein>
    <submittedName>
        <fullName evidence="1">Uncharacterized protein</fullName>
    </submittedName>
</protein>
<organism evidence="1 2">
    <name type="scientific">Nostoc paludosum FACHB-159</name>
    <dbReference type="NCBI Taxonomy" id="2692908"/>
    <lineage>
        <taxon>Bacteria</taxon>
        <taxon>Bacillati</taxon>
        <taxon>Cyanobacteriota</taxon>
        <taxon>Cyanophyceae</taxon>
        <taxon>Nostocales</taxon>
        <taxon>Nostocaceae</taxon>
        <taxon>Nostoc</taxon>
    </lineage>
</organism>
<reference evidence="1 2" key="1">
    <citation type="journal article" date="2020" name="ISME J.">
        <title>Comparative genomics reveals insights into cyanobacterial evolution and habitat adaptation.</title>
        <authorList>
            <person name="Chen M.Y."/>
            <person name="Teng W.K."/>
            <person name="Zhao L."/>
            <person name="Hu C.X."/>
            <person name="Zhou Y.K."/>
            <person name="Han B.P."/>
            <person name="Song L.R."/>
            <person name="Shu W.S."/>
        </authorList>
    </citation>
    <scope>NUCLEOTIDE SEQUENCE [LARGE SCALE GENOMIC DNA]</scope>
    <source>
        <strain evidence="1 2">FACHB-159</strain>
    </source>
</reference>
<evidence type="ECO:0000313" key="1">
    <source>
        <dbReference type="EMBL" id="MBD2733567.1"/>
    </source>
</evidence>
<accession>A0ABR8K5W3</accession>
<sequence>MRILVMEVRGFKNRCWAVLSAKHTLWDIAKSSSNQRRSSELSQLQNFGKIQNSWGKFEPTYCMSILACLPLAFPKNLTGVCLTLGLPQPSPKLVQTLPKISN</sequence>
<gene>
    <name evidence="1" type="ORF">H6H03_06520</name>
</gene>
<dbReference type="Proteomes" id="UP000637383">
    <property type="component" value="Unassembled WGS sequence"/>
</dbReference>
<proteinExistence type="predicted"/>
<comment type="caution">
    <text evidence="1">The sequence shown here is derived from an EMBL/GenBank/DDBJ whole genome shotgun (WGS) entry which is preliminary data.</text>
</comment>
<keyword evidence="2" id="KW-1185">Reference proteome</keyword>
<name>A0ABR8K5W3_9NOSO</name>
<evidence type="ECO:0000313" key="2">
    <source>
        <dbReference type="Proteomes" id="UP000637383"/>
    </source>
</evidence>
<dbReference type="EMBL" id="JACJTU010000004">
    <property type="protein sequence ID" value="MBD2733567.1"/>
    <property type="molecule type" value="Genomic_DNA"/>
</dbReference>